<protein>
    <submittedName>
        <fullName evidence="1">Uncharacterized protein</fullName>
    </submittedName>
</protein>
<evidence type="ECO:0000313" key="2">
    <source>
        <dbReference type="Proteomes" id="UP000299102"/>
    </source>
</evidence>
<dbReference type="EMBL" id="BGZK01000161">
    <property type="protein sequence ID" value="GBP24412.1"/>
    <property type="molecule type" value="Genomic_DNA"/>
</dbReference>
<proteinExistence type="predicted"/>
<sequence length="83" mass="9364">MYRRHENGYALTRARRVRRRAVRARVVSDHGRVGGYCKSCGADRRGRYGSNGPDTLSFRRPGPEDARAARCSDVIGSRLKGVW</sequence>
<name>A0A4C1UEL5_EUMVA</name>
<comment type="caution">
    <text evidence="1">The sequence shown here is derived from an EMBL/GenBank/DDBJ whole genome shotgun (WGS) entry which is preliminary data.</text>
</comment>
<evidence type="ECO:0000313" key="1">
    <source>
        <dbReference type="EMBL" id="GBP24412.1"/>
    </source>
</evidence>
<gene>
    <name evidence="1" type="ORF">EVAR_19287_1</name>
</gene>
<dbReference type="AlphaFoldDB" id="A0A4C1UEL5"/>
<organism evidence="1 2">
    <name type="scientific">Eumeta variegata</name>
    <name type="common">Bagworm moth</name>
    <name type="synonym">Eumeta japonica</name>
    <dbReference type="NCBI Taxonomy" id="151549"/>
    <lineage>
        <taxon>Eukaryota</taxon>
        <taxon>Metazoa</taxon>
        <taxon>Ecdysozoa</taxon>
        <taxon>Arthropoda</taxon>
        <taxon>Hexapoda</taxon>
        <taxon>Insecta</taxon>
        <taxon>Pterygota</taxon>
        <taxon>Neoptera</taxon>
        <taxon>Endopterygota</taxon>
        <taxon>Lepidoptera</taxon>
        <taxon>Glossata</taxon>
        <taxon>Ditrysia</taxon>
        <taxon>Tineoidea</taxon>
        <taxon>Psychidae</taxon>
        <taxon>Oiketicinae</taxon>
        <taxon>Eumeta</taxon>
    </lineage>
</organism>
<dbReference type="Proteomes" id="UP000299102">
    <property type="component" value="Unassembled WGS sequence"/>
</dbReference>
<accession>A0A4C1UEL5</accession>
<reference evidence="1 2" key="1">
    <citation type="journal article" date="2019" name="Commun. Biol.">
        <title>The bagworm genome reveals a unique fibroin gene that provides high tensile strength.</title>
        <authorList>
            <person name="Kono N."/>
            <person name="Nakamura H."/>
            <person name="Ohtoshi R."/>
            <person name="Tomita M."/>
            <person name="Numata K."/>
            <person name="Arakawa K."/>
        </authorList>
    </citation>
    <scope>NUCLEOTIDE SEQUENCE [LARGE SCALE GENOMIC DNA]</scope>
</reference>
<keyword evidence="2" id="KW-1185">Reference proteome</keyword>